<dbReference type="OrthoDB" id="15808at2759"/>
<organism evidence="13 14">
    <name type="scientific">Hypocrea jecorina (strain ATCC 56765 / BCRC 32924 / NRRL 11460 / Rut C-30)</name>
    <name type="common">Trichoderma reesei</name>
    <dbReference type="NCBI Taxonomy" id="1344414"/>
    <lineage>
        <taxon>Eukaryota</taxon>
        <taxon>Fungi</taxon>
        <taxon>Dikarya</taxon>
        <taxon>Ascomycota</taxon>
        <taxon>Pezizomycotina</taxon>
        <taxon>Sordariomycetes</taxon>
        <taxon>Hypocreomycetidae</taxon>
        <taxon>Hypocreales</taxon>
        <taxon>Hypocreaceae</taxon>
        <taxon>Trichoderma</taxon>
    </lineage>
</organism>
<dbReference type="InterPro" id="IPR001412">
    <property type="entry name" value="aa-tRNA-synth_I_CS"/>
</dbReference>
<dbReference type="EMBL" id="KI911179">
    <property type="protein sequence ID" value="ETR97046.1"/>
    <property type="molecule type" value="Genomic_DNA"/>
</dbReference>
<dbReference type="GO" id="GO:0005524">
    <property type="term" value="F:ATP binding"/>
    <property type="evidence" value="ECO:0007669"/>
    <property type="project" value="UniProtKB-KW"/>
</dbReference>
<dbReference type="FunFam" id="3.40.50.620:FF:000082">
    <property type="entry name" value="MSW1p Mitochondrial tryptophanyl-tRNA synthetase"/>
    <property type="match status" value="1"/>
</dbReference>
<dbReference type="PRINTS" id="PR01039">
    <property type="entry name" value="TRNASYNTHTRP"/>
</dbReference>
<dbReference type="GO" id="GO:0070183">
    <property type="term" value="P:mitochondrial tryptophanyl-tRNA aminoacylation"/>
    <property type="evidence" value="ECO:0007669"/>
    <property type="project" value="TreeGrafter"/>
</dbReference>
<evidence type="ECO:0000256" key="11">
    <source>
        <dbReference type="ARBA" id="ARBA00069760"/>
    </source>
</evidence>
<evidence type="ECO:0000313" key="14">
    <source>
        <dbReference type="Proteomes" id="UP000024376"/>
    </source>
</evidence>
<evidence type="ECO:0000313" key="13">
    <source>
        <dbReference type="EMBL" id="ETR97046.1"/>
    </source>
</evidence>
<evidence type="ECO:0000256" key="6">
    <source>
        <dbReference type="ARBA" id="ARBA00022840"/>
    </source>
</evidence>
<dbReference type="HAMAP" id="MF_00140_B">
    <property type="entry name" value="Trp_tRNA_synth_B"/>
    <property type="match status" value="1"/>
</dbReference>
<dbReference type="CDD" id="cd00806">
    <property type="entry name" value="TrpRS_core"/>
    <property type="match status" value="1"/>
</dbReference>
<accession>A0A024RYL3</accession>
<dbReference type="InterPro" id="IPR002306">
    <property type="entry name" value="Trp-tRNA-ligase"/>
</dbReference>
<name>A0A024RYL3_HYPJR</name>
<evidence type="ECO:0000256" key="9">
    <source>
        <dbReference type="ARBA" id="ARBA00030268"/>
    </source>
</evidence>
<keyword evidence="7 12" id="KW-0648">Protein biosynthesis</keyword>
<dbReference type="HOGENOM" id="CLU_029244_1_3_1"/>
<dbReference type="InterPro" id="IPR050203">
    <property type="entry name" value="Trp-tRNA_synthetase"/>
</dbReference>
<reference evidence="14" key="1">
    <citation type="journal article" date="2013" name="Ind. Biotechnol.">
        <title>Comparative genomics analysis of Trichoderma reesei strains.</title>
        <authorList>
            <person name="Koike H."/>
            <person name="Aerts A."/>
            <person name="LaButti K."/>
            <person name="Grigoriev I.V."/>
            <person name="Baker S.E."/>
        </authorList>
    </citation>
    <scope>NUCLEOTIDE SEQUENCE [LARGE SCALE GENOMIC DNA]</scope>
    <source>
        <strain evidence="14">ATCC 56765 / BCRC 32924 / NRRL 11460 / Rut C-30</strain>
    </source>
</reference>
<gene>
    <name evidence="13" type="ORF">M419DRAFT_116629</name>
</gene>
<proteinExistence type="inferred from homology"/>
<comment type="similarity">
    <text evidence="2 12">Belongs to the class-I aminoacyl-tRNA synthetase family.</text>
</comment>
<dbReference type="Proteomes" id="UP000024376">
    <property type="component" value="Unassembled WGS sequence"/>
</dbReference>
<dbReference type="GO" id="GO:0005759">
    <property type="term" value="C:mitochondrial matrix"/>
    <property type="evidence" value="ECO:0007669"/>
    <property type="project" value="UniProtKB-SubCell"/>
</dbReference>
<dbReference type="GO" id="GO:0004830">
    <property type="term" value="F:tryptophan-tRNA ligase activity"/>
    <property type="evidence" value="ECO:0007669"/>
    <property type="project" value="UniProtKB-EC"/>
</dbReference>
<dbReference type="SUPFAM" id="SSF52374">
    <property type="entry name" value="Nucleotidylyl transferase"/>
    <property type="match status" value="1"/>
</dbReference>
<dbReference type="FunFam" id="1.10.240.10:FF:000002">
    <property type="entry name" value="Tryptophan--tRNA ligase"/>
    <property type="match status" value="1"/>
</dbReference>
<dbReference type="InterPro" id="IPR002305">
    <property type="entry name" value="aa-tRNA-synth_Ic"/>
</dbReference>
<dbReference type="KEGG" id="trr:M419DRAFT_116629"/>
<dbReference type="PANTHER" id="PTHR43766">
    <property type="entry name" value="TRYPTOPHAN--TRNA LIGASE, MITOCHONDRIAL"/>
    <property type="match status" value="1"/>
</dbReference>
<evidence type="ECO:0000256" key="12">
    <source>
        <dbReference type="RuleBase" id="RU363036"/>
    </source>
</evidence>
<dbReference type="PANTHER" id="PTHR43766:SF1">
    <property type="entry name" value="TRYPTOPHAN--TRNA LIGASE, MITOCHONDRIAL"/>
    <property type="match status" value="1"/>
</dbReference>
<evidence type="ECO:0000256" key="5">
    <source>
        <dbReference type="ARBA" id="ARBA00022741"/>
    </source>
</evidence>
<dbReference type="Gene3D" id="1.10.240.10">
    <property type="entry name" value="Tyrosyl-Transfer RNA Synthetase"/>
    <property type="match status" value="1"/>
</dbReference>
<evidence type="ECO:0000256" key="4">
    <source>
        <dbReference type="ARBA" id="ARBA00022598"/>
    </source>
</evidence>
<dbReference type="InterPro" id="IPR024109">
    <property type="entry name" value="Trp-tRNA-ligase_bac-type"/>
</dbReference>
<protein>
    <recommendedName>
        <fullName evidence="11">Tryptophan--tRNA ligase, mitochondrial</fullName>
        <ecNumber evidence="3">6.1.1.2</ecNumber>
    </recommendedName>
    <alternativeName>
        <fullName evidence="9">Tryptophanyl-tRNA synthetase</fullName>
    </alternativeName>
</protein>
<keyword evidence="5 12" id="KW-0547">Nucleotide-binding</keyword>
<dbReference type="InterPro" id="IPR014729">
    <property type="entry name" value="Rossmann-like_a/b/a_fold"/>
</dbReference>
<dbReference type="NCBIfam" id="TIGR00233">
    <property type="entry name" value="trpS"/>
    <property type="match status" value="1"/>
</dbReference>
<dbReference type="AlphaFoldDB" id="A0A024RYL3"/>
<comment type="subcellular location">
    <subcellularLocation>
        <location evidence="1">Mitochondrion matrix</location>
    </subcellularLocation>
</comment>
<comment type="catalytic activity">
    <reaction evidence="10">
        <text>tRNA(Trp) + L-tryptophan + ATP = L-tryptophyl-tRNA(Trp) + AMP + diphosphate + H(+)</text>
        <dbReference type="Rhea" id="RHEA:24080"/>
        <dbReference type="Rhea" id="RHEA-COMP:9671"/>
        <dbReference type="Rhea" id="RHEA-COMP:9705"/>
        <dbReference type="ChEBI" id="CHEBI:15378"/>
        <dbReference type="ChEBI" id="CHEBI:30616"/>
        <dbReference type="ChEBI" id="CHEBI:33019"/>
        <dbReference type="ChEBI" id="CHEBI:57912"/>
        <dbReference type="ChEBI" id="CHEBI:78442"/>
        <dbReference type="ChEBI" id="CHEBI:78535"/>
        <dbReference type="ChEBI" id="CHEBI:456215"/>
        <dbReference type="EC" id="6.1.1.2"/>
    </reaction>
</comment>
<evidence type="ECO:0000256" key="10">
    <source>
        <dbReference type="ARBA" id="ARBA00049929"/>
    </source>
</evidence>
<sequence length="356" mass="39219">MQRLAVAATKQAVAQPRVVFSGIQPTGVPHLGNYVGALRQWVKLQRDEQPSTRLIYSIVDLHAITVPQPPETLRRRKREVLAALLAIGLDPERCTIFYQSSVPAHSELMWILACTASVGYLSRMTQWKSKLSLASSSTLENKSVGSKLKLGLFSYPVLQAADILVHRATHVPVGHDQQQHLEFARECVTNFNHAYGSHLVHPETIVSPVQRIMSLTEPTSKMSKSHPAQRSRILITDTPQEIRSKIATALTDSTPGISYDPATRPGISNLLEILSVFDPEGRTPAQLAQEFAEASPKVFKEAVADALVTGLHGIRDRYLELSADDSYLDRIEQHGAQKAQRSAEETMDIVKAAVGL</sequence>
<evidence type="ECO:0000256" key="2">
    <source>
        <dbReference type="ARBA" id="ARBA00005594"/>
    </source>
</evidence>
<evidence type="ECO:0000256" key="1">
    <source>
        <dbReference type="ARBA" id="ARBA00004305"/>
    </source>
</evidence>
<keyword evidence="8 12" id="KW-0030">Aminoacyl-tRNA synthetase</keyword>
<evidence type="ECO:0000256" key="7">
    <source>
        <dbReference type="ARBA" id="ARBA00022917"/>
    </source>
</evidence>
<evidence type="ECO:0000256" key="3">
    <source>
        <dbReference type="ARBA" id="ARBA00013161"/>
    </source>
</evidence>
<evidence type="ECO:0000256" key="8">
    <source>
        <dbReference type="ARBA" id="ARBA00023146"/>
    </source>
</evidence>
<keyword evidence="6 12" id="KW-0067">ATP-binding</keyword>
<dbReference type="PROSITE" id="PS00178">
    <property type="entry name" value="AA_TRNA_LIGASE_I"/>
    <property type="match status" value="1"/>
</dbReference>
<keyword evidence="4 12" id="KW-0436">Ligase</keyword>
<dbReference type="EC" id="6.1.1.2" evidence="3"/>
<dbReference type="Gene3D" id="3.40.50.620">
    <property type="entry name" value="HUPs"/>
    <property type="match status" value="1"/>
</dbReference>
<dbReference type="Pfam" id="PF00579">
    <property type="entry name" value="tRNA-synt_1b"/>
    <property type="match status" value="1"/>
</dbReference>